<evidence type="ECO:0000313" key="1">
    <source>
        <dbReference type="EMBL" id="QGQ96894.1"/>
    </source>
</evidence>
<proteinExistence type="predicted"/>
<dbReference type="EMBL" id="CP034235">
    <property type="protein sequence ID" value="QGQ96894.1"/>
    <property type="molecule type" value="Genomic_DNA"/>
</dbReference>
<name>A0A6B8RMB1_9BACL</name>
<reference evidence="2" key="1">
    <citation type="submission" date="2018-11" db="EMBL/GenBank/DDBJ databases">
        <title>Complete genome sequence of Paenibacillus sp. ML311-T8.</title>
        <authorList>
            <person name="Nam Y.-D."/>
            <person name="Kang J."/>
            <person name="Chung W.-H."/>
            <person name="Park Y.S."/>
        </authorList>
    </citation>
    <scope>NUCLEOTIDE SEQUENCE [LARGE SCALE GENOMIC DNA]</scope>
    <source>
        <strain evidence="2">ML311-T8</strain>
    </source>
</reference>
<keyword evidence="2" id="KW-1185">Reference proteome</keyword>
<dbReference type="Proteomes" id="UP000426246">
    <property type="component" value="Chromosome"/>
</dbReference>
<dbReference type="AlphaFoldDB" id="A0A6B8RMB1"/>
<organism evidence="1 2">
    <name type="scientific">Paenibacillus psychroresistens</name>
    <dbReference type="NCBI Taxonomy" id="1778678"/>
    <lineage>
        <taxon>Bacteria</taxon>
        <taxon>Bacillati</taxon>
        <taxon>Bacillota</taxon>
        <taxon>Bacilli</taxon>
        <taxon>Bacillales</taxon>
        <taxon>Paenibacillaceae</taxon>
        <taxon>Paenibacillus</taxon>
    </lineage>
</organism>
<accession>A0A6B8RMB1</accession>
<dbReference type="Pfam" id="PF10706">
    <property type="entry name" value="Aminoglyc_resit"/>
    <property type="match status" value="1"/>
</dbReference>
<dbReference type="InterPro" id="IPR043519">
    <property type="entry name" value="NT_sf"/>
</dbReference>
<dbReference type="Gene3D" id="3.30.460.40">
    <property type="match status" value="1"/>
</dbReference>
<dbReference type="KEGG" id="ppsc:EHS13_19390"/>
<dbReference type="SUPFAM" id="SSF81301">
    <property type="entry name" value="Nucleotidyltransferase"/>
    <property type="match status" value="1"/>
</dbReference>
<sequence length="192" mass="22024">MKIGLPIENLHAIEHIYTELQLTEVNWLVGGSCGLVLQDVVIDKSPRDLDIYVDAKDAEVVYEALQAYATDQLVNSQTGIYISLLSHFLIHKVPVEVVGGFEVHAEQSHYRIEVSDLLKTYEVTYEANNCRFGLMPLAHELVFNILRQRPDRYQAIAEKMRTNKAVYLIPLNKILERNSFSVDFHNRLNELL</sequence>
<evidence type="ECO:0000313" key="2">
    <source>
        <dbReference type="Proteomes" id="UP000426246"/>
    </source>
</evidence>
<dbReference type="RefSeq" id="WP_155701994.1">
    <property type="nucleotide sequence ID" value="NZ_CP034235.1"/>
</dbReference>
<dbReference type="OrthoDB" id="2678373at2"/>
<protein>
    <recommendedName>
        <fullName evidence="3">Nucleotidyltransferase family protein</fullName>
    </recommendedName>
</protein>
<dbReference type="InterPro" id="IPR019646">
    <property type="entry name" value="Aminoglyc_AdlTrfase"/>
</dbReference>
<evidence type="ECO:0008006" key="3">
    <source>
        <dbReference type="Google" id="ProtNLM"/>
    </source>
</evidence>
<gene>
    <name evidence="1" type="ORF">EHS13_19390</name>
</gene>